<dbReference type="OrthoDB" id="1922941at2759"/>
<proteinExistence type="predicted"/>
<gene>
    <name evidence="2" type="ORF">KP509_06G018200</name>
</gene>
<protein>
    <recommendedName>
        <fullName evidence="4">60S ribosomal protein L18a-like protein</fullName>
    </recommendedName>
</protein>
<dbReference type="Proteomes" id="UP000825935">
    <property type="component" value="Chromosome 6"/>
</dbReference>
<keyword evidence="1" id="KW-0812">Transmembrane</keyword>
<feature type="transmembrane region" description="Helical" evidence="1">
    <location>
        <begin position="41"/>
        <end position="64"/>
    </location>
</feature>
<feature type="transmembrane region" description="Helical" evidence="1">
    <location>
        <begin position="76"/>
        <end position="101"/>
    </location>
</feature>
<dbReference type="EMBL" id="CM035411">
    <property type="protein sequence ID" value="KAH7434448.1"/>
    <property type="molecule type" value="Genomic_DNA"/>
</dbReference>
<reference evidence="2" key="1">
    <citation type="submission" date="2021-08" db="EMBL/GenBank/DDBJ databases">
        <title>WGS assembly of Ceratopteris richardii.</title>
        <authorList>
            <person name="Marchant D.B."/>
            <person name="Chen G."/>
            <person name="Jenkins J."/>
            <person name="Shu S."/>
            <person name="Leebens-Mack J."/>
            <person name="Grimwood J."/>
            <person name="Schmutz J."/>
            <person name="Soltis P."/>
            <person name="Soltis D."/>
            <person name="Chen Z.-H."/>
        </authorList>
    </citation>
    <scope>NUCLEOTIDE SEQUENCE</scope>
    <source>
        <strain evidence="2">Whitten #5841</strain>
        <tissue evidence="2">Leaf</tissue>
    </source>
</reference>
<keyword evidence="3" id="KW-1185">Reference proteome</keyword>
<evidence type="ECO:0008006" key="4">
    <source>
        <dbReference type="Google" id="ProtNLM"/>
    </source>
</evidence>
<evidence type="ECO:0000256" key="1">
    <source>
        <dbReference type="SAM" id="Phobius"/>
    </source>
</evidence>
<evidence type="ECO:0000313" key="2">
    <source>
        <dbReference type="EMBL" id="KAH7434447.1"/>
    </source>
</evidence>
<dbReference type="PANTHER" id="PTHR46666">
    <property type="entry name" value="60S RIBOSOMAL L18A-LIKE PROTEIN"/>
    <property type="match status" value="1"/>
</dbReference>
<dbReference type="OMA" id="LICTIAM"/>
<evidence type="ECO:0000313" key="3">
    <source>
        <dbReference type="Proteomes" id="UP000825935"/>
    </source>
</evidence>
<dbReference type="EMBL" id="CM035411">
    <property type="protein sequence ID" value="KAH7434447.1"/>
    <property type="molecule type" value="Genomic_DNA"/>
</dbReference>
<comment type="caution">
    <text evidence="2">The sequence shown here is derived from an EMBL/GenBank/DDBJ whole genome shotgun (WGS) entry which is preliminary data.</text>
</comment>
<keyword evidence="1" id="KW-1133">Transmembrane helix</keyword>
<keyword evidence="1" id="KW-0472">Membrane</keyword>
<accession>A0A8T2UEH9</accession>
<organism evidence="2 3">
    <name type="scientific">Ceratopteris richardii</name>
    <name type="common">Triangle waterfern</name>
    <dbReference type="NCBI Taxonomy" id="49495"/>
    <lineage>
        <taxon>Eukaryota</taxon>
        <taxon>Viridiplantae</taxon>
        <taxon>Streptophyta</taxon>
        <taxon>Embryophyta</taxon>
        <taxon>Tracheophyta</taxon>
        <taxon>Polypodiopsida</taxon>
        <taxon>Polypodiidae</taxon>
        <taxon>Polypodiales</taxon>
        <taxon>Pteridineae</taxon>
        <taxon>Pteridaceae</taxon>
        <taxon>Parkerioideae</taxon>
        <taxon>Ceratopteris</taxon>
    </lineage>
</organism>
<dbReference type="PANTHER" id="PTHR46666:SF2">
    <property type="entry name" value="60S RIBOSOMAL L18A-LIKE PROTEIN"/>
    <property type="match status" value="1"/>
</dbReference>
<name>A0A8T2UEH9_CERRI</name>
<dbReference type="AlphaFoldDB" id="A0A8T2UEH9"/>
<sequence>MKSLKGSKQVNGGYIALEDGRCSELYGGLFDKPLICFGCGIGWLLFLIGFLFPITWFAGTILYLTNYSKSDPRERAGLGACASAALICTFIGAVALMIVLFKG</sequence>